<dbReference type="Proteomes" id="UP001165065">
    <property type="component" value="Unassembled WGS sequence"/>
</dbReference>
<dbReference type="PANTHER" id="PTHR33231">
    <property type="entry name" value="30S RIBOSOMAL PROTEIN"/>
    <property type="match status" value="1"/>
</dbReference>
<feature type="domain" description="Sigma 54 modulation/S30EA ribosomal protein C-terminal" evidence="3">
    <location>
        <begin position="181"/>
        <end position="234"/>
    </location>
</feature>
<dbReference type="AlphaFoldDB" id="A0A9W7GRK0"/>
<keyword evidence="5" id="KW-1185">Reference proteome</keyword>
<dbReference type="InterPro" id="IPR036567">
    <property type="entry name" value="RHF-like"/>
</dbReference>
<evidence type="ECO:0000256" key="2">
    <source>
        <dbReference type="SAM" id="SignalP"/>
    </source>
</evidence>
<protein>
    <recommendedName>
        <fullName evidence="3">Sigma 54 modulation/S30EA ribosomal protein C-terminal domain-containing protein</fullName>
    </recommendedName>
</protein>
<dbReference type="InterPro" id="IPR032528">
    <property type="entry name" value="Ribosom_S30AE_C"/>
</dbReference>
<dbReference type="GO" id="GO:0043024">
    <property type="term" value="F:ribosomal small subunit binding"/>
    <property type="evidence" value="ECO:0007669"/>
    <property type="project" value="TreeGrafter"/>
</dbReference>
<dbReference type="Pfam" id="PF02482">
    <property type="entry name" value="Ribosomal_S30AE"/>
    <property type="match status" value="1"/>
</dbReference>
<dbReference type="InterPro" id="IPR034694">
    <property type="entry name" value="HPF_long/plastid"/>
</dbReference>
<name>A0A9W7GRK0_9STRA</name>
<reference evidence="5" key="1">
    <citation type="journal article" date="2023" name="Commun. Biol.">
        <title>Genome analysis of Parmales, the sister group of diatoms, reveals the evolutionary specialization of diatoms from phago-mixotrophs to photoautotrophs.</title>
        <authorList>
            <person name="Ban H."/>
            <person name="Sato S."/>
            <person name="Yoshikawa S."/>
            <person name="Yamada K."/>
            <person name="Nakamura Y."/>
            <person name="Ichinomiya M."/>
            <person name="Sato N."/>
            <person name="Blanc-Mathieu R."/>
            <person name="Endo H."/>
            <person name="Kuwata A."/>
            <person name="Ogata H."/>
        </authorList>
    </citation>
    <scope>NUCLEOTIDE SEQUENCE [LARGE SCALE GENOMIC DNA]</scope>
</reference>
<dbReference type="CDD" id="cd00552">
    <property type="entry name" value="RaiA"/>
    <property type="match status" value="1"/>
</dbReference>
<sequence length="241" mass="26600">MRSFTFSLLLLIPTTLSFAPPASFFPKASLQTSKFVKTQTLFSTAESKIVVSGDNIDLTESLKSYSTEKLTSALSRTSTPSTSEFHLSVSRNPSSTELHSAEVTIRLGSKVIRAKDSGGDMYTSIDGVADKVKRKVRKLRERTVKGYHTGGVKGANDIVDEYSDDDTEVAEEEEYVDEYLPSVTRVKSFDLPPISIREAVFALDYIDHDFYVFRDEDTGEVGVVYKRNGGGVGLIQPKGEE</sequence>
<dbReference type="EMBL" id="BRYA01000419">
    <property type="protein sequence ID" value="GMI48722.1"/>
    <property type="molecule type" value="Genomic_DNA"/>
</dbReference>
<dbReference type="SUPFAM" id="SSF69754">
    <property type="entry name" value="Ribosome binding protein Y (YfiA homologue)"/>
    <property type="match status" value="1"/>
</dbReference>
<dbReference type="GO" id="GO:0045900">
    <property type="term" value="P:negative regulation of translational elongation"/>
    <property type="evidence" value="ECO:0007669"/>
    <property type="project" value="TreeGrafter"/>
</dbReference>
<evidence type="ECO:0000259" key="3">
    <source>
        <dbReference type="Pfam" id="PF16321"/>
    </source>
</evidence>
<keyword evidence="1" id="KW-0810">Translation regulation</keyword>
<dbReference type="OrthoDB" id="10253151at2759"/>
<dbReference type="Gene3D" id="3.30.505.50">
    <property type="entry name" value="Sigma 54 modulation/S30EA ribosomal protein, C-terminal domain"/>
    <property type="match status" value="1"/>
</dbReference>
<dbReference type="GO" id="GO:0022627">
    <property type="term" value="C:cytosolic small ribosomal subunit"/>
    <property type="evidence" value="ECO:0007669"/>
    <property type="project" value="TreeGrafter"/>
</dbReference>
<keyword evidence="2" id="KW-0732">Signal</keyword>
<gene>
    <name evidence="4" type="ORF">TrCOL_g5685</name>
</gene>
<dbReference type="Pfam" id="PF16321">
    <property type="entry name" value="Ribosom_S30AE_C"/>
    <property type="match status" value="1"/>
</dbReference>
<evidence type="ECO:0000313" key="5">
    <source>
        <dbReference type="Proteomes" id="UP001165065"/>
    </source>
</evidence>
<dbReference type="NCBIfam" id="TIGR00741">
    <property type="entry name" value="yfiA"/>
    <property type="match status" value="1"/>
</dbReference>
<dbReference type="InterPro" id="IPR003489">
    <property type="entry name" value="RHF/RaiA"/>
</dbReference>
<dbReference type="PANTHER" id="PTHR33231:SF1">
    <property type="entry name" value="30S RIBOSOMAL PROTEIN"/>
    <property type="match status" value="1"/>
</dbReference>
<dbReference type="HAMAP" id="MF_00839">
    <property type="entry name" value="HPF"/>
    <property type="match status" value="1"/>
</dbReference>
<evidence type="ECO:0000256" key="1">
    <source>
        <dbReference type="ARBA" id="ARBA00022845"/>
    </source>
</evidence>
<accession>A0A9W7GRK0</accession>
<organism evidence="4 5">
    <name type="scientific">Triparma columacea</name>
    <dbReference type="NCBI Taxonomy" id="722753"/>
    <lineage>
        <taxon>Eukaryota</taxon>
        <taxon>Sar</taxon>
        <taxon>Stramenopiles</taxon>
        <taxon>Ochrophyta</taxon>
        <taxon>Bolidophyceae</taxon>
        <taxon>Parmales</taxon>
        <taxon>Triparmaceae</taxon>
        <taxon>Triparma</taxon>
    </lineage>
</organism>
<comment type="caution">
    <text evidence="4">The sequence shown here is derived from an EMBL/GenBank/DDBJ whole genome shotgun (WGS) entry which is preliminary data.</text>
</comment>
<proteinExistence type="inferred from homology"/>
<feature type="chain" id="PRO_5040898982" description="Sigma 54 modulation/S30EA ribosomal protein C-terminal domain-containing protein" evidence="2">
    <location>
        <begin position="18"/>
        <end position="241"/>
    </location>
</feature>
<evidence type="ECO:0000313" key="4">
    <source>
        <dbReference type="EMBL" id="GMI48722.1"/>
    </source>
</evidence>
<dbReference type="Gene3D" id="3.30.160.100">
    <property type="entry name" value="Ribosome hibernation promotion factor-like"/>
    <property type="match status" value="1"/>
</dbReference>
<dbReference type="InterPro" id="IPR050574">
    <property type="entry name" value="HPF/YfiA_ribosome-assoc"/>
</dbReference>
<feature type="signal peptide" evidence="2">
    <location>
        <begin position="1"/>
        <end position="17"/>
    </location>
</feature>
<dbReference type="InterPro" id="IPR038416">
    <property type="entry name" value="Ribosom_S30AE_C_sf"/>
</dbReference>